<keyword evidence="2" id="KW-0548">Nucleotidyltransferase</keyword>
<accession>A0A7J3M216</accession>
<protein>
    <submittedName>
        <fullName evidence="2">Glucose-1-phosphate thymidylyltransferase</fullName>
        <ecNumber evidence="2">2.7.7.24</ecNumber>
    </submittedName>
</protein>
<organism evidence="2">
    <name type="scientific">Archaeoglobus fulgidus</name>
    <dbReference type="NCBI Taxonomy" id="2234"/>
    <lineage>
        <taxon>Archaea</taxon>
        <taxon>Methanobacteriati</taxon>
        <taxon>Methanobacteriota</taxon>
        <taxon>Archaeoglobi</taxon>
        <taxon>Archaeoglobales</taxon>
        <taxon>Archaeoglobaceae</taxon>
        <taxon>Archaeoglobus</taxon>
    </lineage>
</organism>
<sequence length="351" mass="39182">MKGVILHGGAGTRLRPLTFTGPKQLIPVANKPVSQYCLEDLISAGIKEIAIILGETYPEMVKEHYGDGSRFGCTITYIYQGKPLGIAHAVSLAKEFVGNEKFVVYLGDNILQDGIKEYVRIFDEKDYDAFILLKEVEDPRMFGVAKFSGDKLVGLVEKPKEPPSKYAIVGVYMFKPVVFEIIKELKPSWRGELEITDAIQGLIDRGYSVGYAILKGWWFDTGKAEDILKVNATILDERAKRDIRGEVVNSKIDGRVEICEGSKILNSTIRGPVVIGKNCIIENSFIGPYTSIGDNVKILNSSLEYCIVLSNSSIENVERIEESLIGKNVSIRKNKNRFLRLKVGDYSEIYL</sequence>
<dbReference type="InterPro" id="IPR005835">
    <property type="entry name" value="NTP_transferase_dom"/>
</dbReference>
<evidence type="ECO:0000259" key="1">
    <source>
        <dbReference type="Pfam" id="PF00483"/>
    </source>
</evidence>
<dbReference type="InterPro" id="IPR005908">
    <property type="entry name" value="G1P_thy_trans_l"/>
</dbReference>
<dbReference type="CDD" id="cd04189">
    <property type="entry name" value="G1P_TT_long"/>
    <property type="match status" value="1"/>
</dbReference>
<comment type="caution">
    <text evidence="2">The sequence shown here is derived from an EMBL/GenBank/DDBJ whole genome shotgun (WGS) entry which is preliminary data.</text>
</comment>
<dbReference type="Gene3D" id="2.160.10.10">
    <property type="entry name" value="Hexapeptide repeat proteins"/>
    <property type="match status" value="1"/>
</dbReference>
<dbReference type="InterPro" id="IPR029044">
    <property type="entry name" value="Nucleotide-diphossugar_trans"/>
</dbReference>
<evidence type="ECO:0000313" key="2">
    <source>
        <dbReference type="EMBL" id="HGT83072.1"/>
    </source>
</evidence>
<dbReference type="Gene3D" id="3.90.550.10">
    <property type="entry name" value="Spore Coat Polysaccharide Biosynthesis Protein SpsA, Chain A"/>
    <property type="match status" value="1"/>
</dbReference>
<keyword evidence="2" id="KW-0808">Transferase</keyword>
<dbReference type="SUPFAM" id="SSF53448">
    <property type="entry name" value="Nucleotide-diphospho-sugar transferases"/>
    <property type="match status" value="1"/>
</dbReference>
<reference evidence="2" key="1">
    <citation type="journal article" date="2020" name="mSystems">
        <title>Genome- and Community-Level Interaction Insights into Carbon Utilization and Element Cycling Functions of Hydrothermarchaeota in Hydrothermal Sediment.</title>
        <authorList>
            <person name="Zhou Z."/>
            <person name="Liu Y."/>
            <person name="Xu W."/>
            <person name="Pan J."/>
            <person name="Luo Z.H."/>
            <person name="Li M."/>
        </authorList>
    </citation>
    <scope>NUCLEOTIDE SEQUENCE [LARGE SCALE GENOMIC DNA]</scope>
    <source>
        <strain evidence="2">SpSt-587</strain>
    </source>
</reference>
<dbReference type="AlphaFoldDB" id="A0A7J3M216"/>
<feature type="domain" description="Nucleotidyl transferase" evidence="1">
    <location>
        <begin position="2"/>
        <end position="236"/>
    </location>
</feature>
<dbReference type="NCBIfam" id="TIGR01208">
    <property type="entry name" value="rmlA_long"/>
    <property type="match status" value="1"/>
</dbReference>
<proteinExistence type="predicted"/>
<dbReference type="EMBL" id="DSYZ01000095">
    <property type="protein sequence ID" value="HGT83072.1"/>
    <property type="molecule type" value="Genomic_DNA"/>
</dbReference>
<dbReference type="PANTHER" id="PTHR42883:SF2">
    <property type="entry name" value="THYMIDYLYLTRANSFERASE"/>
    <property type="match status" value="1"/>
</dbReference>
<dbReference type="GO" id="GO:0008879">
    <property type="term" value="F:glucose-1-phosphate thymidylyltransferase activity"/>
    <property type="evidence" value="ECO:0007669"/>
    <property type="project" value="UniProtKB-EC"/>
</dbReference>
<dbReference type="Pfam" id="PF00483">
    <property type="entry name" value="NTP_transferase"/>
    <property type="match status" value="1"/>
</dbReference>
<gene>
    <name evidence="2" type="ORF">ENT52_05040</name>
</gene>
<dbReference type="EC" id="2.7.7.24" evidence="2"/>
<dbReference type="PANTHER" id="PTHR42883">
    <property type="entry name" value="GLUCOSE-1-PHOSPHATE THYMIDYLTRANSFERASE"/>
    <property type="match status" value="1"/>
</dbReference>
<name>A0A7J3M216_ARCFL</name>